<dbReference type="RefSeq" id="XP_010272199.1">
    <property type="nucleotide sequence ID" value="XM_010273897.2"/>
</dbReference>
<accession>A0A1U8AZJ6</accession>
<feature type="compositionally biased region" description="Polar residues" evidence="1">
    <location>
        <begin position="182"/>
        <end position="192"/>
    </location>
</feature>
<keyword evidence="4" id="KW-1185">Reference proteome</keyword>
<feature type="domain" description="DUF569" evidence="2">
    <location>
        <begin position="1"/>
        <end position="140"/>
    </location>
</feature>
<sequence>MEFFNKARAIRLRSHLGKYLFADDDEETVRQSRNGSSHKARWIVEIVQGNSHLMRLKSFYGQYLTASNEPFLLGMTGKKVLQTTKSDASIEWEPIKEGFQVKLRTRGGKFLRANGGTPPWRNSITHDVPHRTATQDWVLWDVDVVEIPEFEAQSFSDYQSQLSTLSSLSLSDDVMGYEPGSPESTASADQIPKQLTSSWSTVSATESLQSASSKKNGEMEIFHKAKAVRLRSHHEKYLFAEEDEESVSQNRNGSSRNAKWGVEFVEGGNYVRLKSCYGRYLTASNEAFLLGMTGKKVLQTTPRKLDSSVEWEPIREAFQVKLRTRYGNFLRANGGVPPWRNSVTHDIPHRTATQDWILWDVDVVEIHIDSPVHPAQTVPQSDDTSDSEPTSPSSISIKSNKLSKLESSTYFDNSPPKPDGRTIYFHIMDENGNVDEAIEGSSFIFKGTGVHELKQKLEEETGIEDIIVCSRNRLDGKLYPLRLQLPPNNAAMHVVVVPQAPKYEGAYWRMLIDHSVKA</sequence>
<name>A0A1U8AZJ6_NELNU</name>
<dbReference type="eggNOG" id="ENOG502QS6K">
    <property type="taxonomic scope" value="Eukaryota"/>
</dbReference>
<dbReference type="SUPFAM" id="SSF50405">
    <property type="entry name" value="Actin-crosslinking proteins"/>
    <property type="match status" value="2"/>
</dbReference>
<dbReference type="PANTHER" id="PTHR31205">
    <property type="entry name" value="ACTIN CROSS-LINKING PROTEIN (DUF569)"/>
    <property type="match status" value="1"/>
</dbReference>
<dbReference type="InterPro" id="IPR054726">
    <property type="entry name" value="Ubiq_DUF569-assoc"/>
</dbReference>
<feature type="compositionally biased region" description="Low complexity" evidence="1">
    <location>
        <begin position="387"/>
        <end position="398"/>
    </location>
</feature>
<evidence type="ECO:0000313" key="6">
    <source>
        <dbReference type="RefSeq" id="XP_010272199.1"/>
    </source>
</evidence>
<feature type="region of interest" description="Disordered" evidence="1">
    <location>
        <begin position="173"/>
        <end position="192"/>
    </location>
</feature>
<feature type="domain" description="DUF569" evidence="3">
    <location>
        <begin position="420"/>
        <end position="497"/>
    </location>
</feature>
<dbReference type="GeneID" id="104608044"/>
<dbReference type="PANTHER" id="PTHR31205:SF69">
    <property type="entry name" value="ACTIN CROSS-LINKING PROTEIN (DUF569)"/>
    <property type="match status" value="1"/>
</dbReference>
<evidence type="ECO:0000259" key="3">
    <source>
        <dbReference type="Pfam" id="PF22932"/>
    </source>
</evidence>
<feature type="region of interest" description="Disordered" evidence="1">
    <location>
        <begin position="373"/>
        <end position="398"/>
    </location>
</feature>
<reference evidence="5 6" key="1">
    <citation type="submission" date="2025-04" db="UniProtKB">
        <authorList>
            <consortium name="RefSeq"/>
        </authorList>
    </citation>
    <scope>IDENTIFICATION</scope>
</reference>
<dbReference type="RefSeq" id="XP_010272198.1">
    <property type="nucleotide sequence ID" value="XM_010273896.2"/>
</dbReference>
<dbReference type="InterPro" id="IPR008999">
    <property type="entry name" value="Actin-crosslinking"/>
</dbReference>
<feature type="domain" description="DUF569" evidence="2">
    <location>
        <begin position="219"/>
        <end position="359"/>
    </location>
</feature>
<organism evidence="4 6">
    <name type="scientific">Nelumbo nucifera</name>
    <name type="common">Sacred lotus</name>
    <dbReference type="NCBI Taxonomy" id="4432"/>
    <lineage>
        <taxon>Eukaryota</taxon>
        <taxon>Viridiplantae</taxon>
        <taxon>Streptophyta</taxon>
        <taxon>Embryophyta</taxon>
        <taxon>Tracheophyta</taxon>
        <taxon>Spermatophyta</taxon>
        <taxon>Magnoliopsida</taxon>
        <taxon>Proteales</taxon>
        <taxon>Nelumbonaceae</taxon>
        <taxon>Nelumbo</taxon>
    </lineage>
</organism>
<dbReference type="OrthoDB" id="2432302at2759"/>
<evidence type="ECO:0000256" key="1">
    <source>
        <dbReference type="SAM" id="MobiDB-lite"/>
    </source>
</evidence>
<dbReference type="Pfam" id="PF22932">
    <property type="entry name" value="Ubiq_DUF_assoc"/>
    <property type="match status" value="1"/>
</dbReference>
<dbReference type="AlphaFoldDB" id="A0A1U8AZJ6"/>
<evidence type="ECO:0000259" key="2">
    <source>
        <dbReference type="Pfam" id="PF04601"/>
    </source>
</evidence>
<evidence type="ECO:0000313" key="5">
    <source>
        <dbReference type="RefSeq" id="XP_010272198.1"/>
    </source>
</evidence>
<dbReference type="CDD" id="cd23340">
    <property type="entry name" value="beta-trefoil_FSCN_ACP-like"/>
    <property type="match status" value="2"/>
</dbReference>
<dbReference type="Pfam" id="PF04601">
    <property type="entry name" value="DUF569"/>
    <property type="match status" value="2"/>
</dbReference>
<dbReference type="FunFam" id="2.80.10.50:FF:000067">
    <property type="entry name" value="BnaC05g19630D protein"/>
    <property type="match status" value="2"/>
</dbReference>
<dbReference type="STRING" id="4432.A0A1U8AZJ6"/>
<dbReference type="OMA" id="EWEPMKD"/>
<dbReference type="KEGG" id="nnu:104608044"/>
<dbReference type="Gene3D" id="2.80.10.50">
    <property type="match status" value="2"/>
</dbReference>
<dbReference type="InterPro" id="IPR007679">
    <property type="entry name" value="DUF569"/>
</dbReference>
<protein>
    <submittedName>
        <fullName evidence="5 6">Uncharacterized protein LOC104608044 isoform X1</fullName>
    </submittedName>
</protein>
<proteinExistence type="predicted"/>
<dbReference type="Proteomes" id="UP000189703">
    <property type="component" value="Unplaced"/>
</dbReference>
<evidence type="ECO:0000313" key="4">
    <source>
        <dbReference type="Proteomes" id="UP000189703"/>
    </source>
</evidence>
<gene>
    <name evidence="5 6" type="primary">LOC104608044</name>
</gene>